<evidence type="ECO:0000256" key="1">
    <source>
        <dbReference type="ARBA" id="ARBA00004141"/>
    </source>
</evidence>
<keyword evidence="5 7" id="KW-0472">Membrane</keyword>
<dbReference type="Gene3D" id="1.20.1250.20">
    <property type="entry name" value="MFS general substrate transporter like domains"/>
    <property type="match status" value="1"/>
</dbReference>
<evidence type="ECO:0000256" key="6">
    <source>
        <dbReference type="SAM" id="MobiDB-lite"/>
    </source>
</evidence>
<evidence type="ECO:0000256" key="5">
    <source>
        <dbReference type="ARBA" id="ARBA00023136"/>
    </source>
</evidence>
<feature type="transmembrane region" description="Helical" evidence="7">
    <location>
        <begin position="144"/>
        <end position="164"/>
    </location>
</feature>
<dbReference type="GO" id="GO:0022857">
    <property type="term" value="F:transmembrane transporter activity"/>
    <property type="evidence" value="ECO:0007669"/>
    <property type="project" value="InterPro"/>
</dbReference>
<feature type="transmembrane region" description="Helical" evidence="7">
    <location>
        <begin position="171"/>
        <end position="194"/>
    </location>
</feature>
<dbReference type="GO" id="GO:0016020">
    <property type="term" value="C:membrane"/>
    <property type="evidence" value="ECO:0007669"/>
    <property type="project" value="UniProtKB-SubCell"/>
</dbReference>
<evidence type="ECO:0000256" key="4">
    <source>
        <dbReference type="ARBA" id="ARBA00022989"/>
    </source>
</evidence>
<dbReference type="PANTHER" id="PTHR43791">
    <property type="entry name" value="PERMEASE-RELATED"/>
    <property type="match status" value="1"/>
</dbReference>
<dbReference type="VEuPathDB" id="FungiDB:PV09_03586"/>
<dbReference type="Pfam" id="PF07690">
    <property type="entry name" value="MFS_1"/>
    <property type="match status" value="1"/>
</dbReference>
<dbReference type="SUPFAM" id="SSF103473">
    <property type="entry name" value="MFS general substrate transporter"/>
    <property type="match status" value="1"/>
</dbReference>
<evidence type="ECO:0000256" key="2">
    <source>
        <dbReference type="ARBA" id="ARBA00022448"/>
    </source>
</evidence>
<feature type="transmembrane region" description="Helical" evidence="7">
    <location>
        <begin position="113"/>
        <end position="132"/>
    </location>
</feature>
<evidence type="ECO:0000256" key="7">
    <source>
        <dbReference type="SAM" id="Phobius"/>
    </source>
</evidence>
<dbReference type="PANTHER" id="PTHR43791:SF54">
    <property type="entry name" value="MAJOR FACILITATOR SUPERFAMILY (MFS) PROFILE DOMAIN-CONTAINING PROTEIN-RELATED"/>
    <property type="match status" value="1"/>
</dbReference>
<keyword evidence="3 7" id="KW-0812">Transmembrane</keyword>
<dbReference type="GeneID" id="27311559"/>
<evidence type="ECO:0008006" key="10">
    <source>
        <dbReference type="Google" id="ProtNLM"/>
    </source>
</evidence>
<dbReference type="InParanoid" id="A0A0D2B341"/>
<gene>
    <name evidence="8" type="ORF">PV09_03586</name>
</gene>
<dbReference type="AlphaFoldDB" id="A0A0D2B341"/>
<sequence>MDEKSPAVDAKSAGVESDPPSLRHEVIENDKSLERRVTRKIDVRVVPMLCALYMSAYLDRTNIANARLLGLEKDLGMPSNGYNTAVWTFFLTFVLMEVPSNLLMNYSRFPPNYWLATSMVLLGIVTMSQGFVQSPAPLYVCRTIMGIFEGSLGPAAALMMGSYYRKHEFPLRYCCFTTSGLIGASFSSFLAYAINFMDGVQGIASWRWIFILEGLFNICIAALAFIVLPPFPAESKFLSVEEKEHLMNRLYAERGDEAVSLKGQPWVSWLFNWQTWLNIVFYFGADMSAASISQFSPTILRSMGYTANGANLRNVPIWLGGACISLTVNILAGKYKLRFPFILFGGTLCTIGWCIQLAQVQPSGVRYFALYFIATGAFLQLPLCVSWLSANTISRPQKAVAHALQIGFGNSANFVSANVFITRESPRYKSGFTTGLVITIVGVMAACAMELIIWTKNKRADEREARGEVETKMLNNDGTRFRYTL</sequence>
<name>A0A0D2B341_9PEZI</name>
<keyword evidence="2" id="KW-0813">Transport</keyword>
<dbReference type="OrthoDB" id="310895at2759"/>
<keyword evidence="9" id="KW-1185">Reference proteome</keyword>
<feature type="transmembrane region" description="Helical" evidence="7">
    <location>
        <begin position="206"/>
        <end position="228"/>
    </location>
</feature>
<evidence type="ECO:0000313" key="9">
    <source>
        <dbReference type="Proteomes" id="UP000053259"/>
    </source>
</evidence>
<dbReference type="RefSeq" id="XP_016215598.1">
    <property type="nucleotide sequence ID" value="XM_016356805.1"/>
</dbReference>
<dbReference type="Proteomes" id="UP000053259">
    <property type="component" value="Unassembled WGS sequence"/>
</dbReference>
<reference evidence="8 9" key="1">
    <citation type="submission" date="2015-01" db="EMBL/GenBank/DDBJ databases">
        <title>The Genome Sequence of Ochroconis gallopava CBS43764.</title>
        <authorList>
            <consortium name="The Broad Institute Genomics Platform"/>
            <person name="Cuomo C."/>
            <person name="de Hoog S."/>
            <person name="Gorbushina A."/>
            <person name="Stielow B."/>
            <person name="Teixiera M."/>
            <person name="Abouelleil A."/>
            <person name="Chapman S.B."/>
            <person name="Priest M."/>
            <person name="Young S.K."/>
            <person name="Wortman J."/>
            <person name="Nusbaum C."/>
            <person name="Birren B."/>
        </authorList>
    </citation>
    <scope>NUCLEOTIDE SEQUENCE [LARGE SCALE GENOMIC DNA]</scope>
    <source>
        <strain evidence="8 9">CBS 43764</strain>
    </source>
</reference>
<dbReference type="FunFam" id="1.20.1250.20:FF:000018">
    <property type="entry name" value="MFS transporter permease"/>
    <property type="match status" value="1"/>
</dbReference>
<keyword evidence="4 7" id="KW-1133">Transmembrane helix</keyword>
<feature type="transmembrane region" description="Helical" evidence="7">
    <location>
        <begin position="365"/>
        <end position="388"/>
    </location>
</feature>
<feature type="transmembrane region" description="Helical" evidence="7">
    <location>
        <begin position="400"/>
        <end position="421"/>
    </location>
</feature>
<dbReference type="InterPro" id="IPR036259">
    <property type="entry name" value="MFS_trans_sf"/>
</dbReference>
<feature type="transmembrane region" description="Helical" evidence="7">
    <location>
        <begin position="276"/>
        <end position="295"/>
    </location>
</feature>
<feature type="transmembrane region" description="Helical" evidence="7">
    <location>
        <begin position="315"/>
        <end position="332"/>
    </location>
</feature>
<organism evidence="8 9">
    <name type="scientific">Verruconis gallopava</name>
    <dbReference type="NCBI Taxonomy" id="253628"/>
    <lineage>
        <taxon>Eukaryota</taxon>
        <taxon>Fungi</taxon>
        <taxon>Dikarya</taxon>
        <taxon>Ascomycota</taxon>
        <taxon>Pezizomycotina</taxon>
        <taxon>Dothideomycetes</taxon>
        <taxon>Pleosporomycetidae</taxon>
        <taxon>Venturiales</taxon>
        <taxon>Sympoventuriaceae</taxon>
        <taxon>Verruconis</taxon>
    </lineage>
</organism>
<feature type="transmembrane region" description="Helical" evidence="7">
    <location>
        <begin position="85"/>
        <end position="106"/>
    </location>
</feature>
<evidence type="ECO:0000313" key="8">
    <source>
        <dbReference type="EMBL" id="KIW05729.1"/>
    </source>
</evidence>
<feature type="transmembrane region" description="Helical" evidence="7">
    <location>
        <begin position="433"/>
        <end position="454"/>
    </location>
</feature>
<feature type="region of interest" description="Disordered" evidence="6">
    <location>
        <begin position="1"/>
        <end position="21"/>
    </location>
</feature>
<feature type="transmembrane region" description="Helical" evidence="7">
    <location>
        <begin position="339"/>
        <end position="359"/>
    </location>
</feature>
<evidence type="ECO:0000256" key="3">
    <source>
        <dbReference type="ARBA" id="ARBA00022692"/>
    </source>
</evidence>
<dbReference type="HOGENOM" id="CLU_001265_0_1_1"/>
<proteinExistence type="predicted"/>
<dbReference type="InterPro" id="IPR011701">
    <property type="entry name" value="MFS"/>
</dbReference>
<protein>
    <recommendedName>
        <fullName evidence="10">Major facilitator superfamily (MFS) profile domain-containing protein</fullName>
    </recommendedName>
</protein>
<accession>A0A0D2B341</accession>
<dbReference type="EMBL" id="KN847537">
    <property type="protein sequence ID" value="KIW05729.1"/>
    <property type="molecule type" value="Genomic_DNA"/>
</dbReference>
<comment type="subcellular location">
    <subcellularLocation>
        <location evidence="1">Membrane</location>
        <topology evidence="1">Multi-pass membrane protein</topology>
    </subcellularLocation>
</comment>